<evidence type="ECO:0000313" key="3">
    <source>
        <dbReference type="Proteomes" id="UP001465976"/>
    </source>
</evidence>
<dbReference type="EMBL" id="JBAHYK010001577">
    <property type="protein sequence ID" value="KAL0567479.1"/>
    <property type="molecule type" value="Genomic_DNA"/>
</dbReference>
<sequence>MYFKALPVLSILVVAHAAYGIETQTITIQNLPLKASSSQGDVQNLKDAMSQFKTSYNQKISSAYLGFIESPDASPIAQQIFLWNNPDDSEHLNVTQPFIKFASSPHVNVSTATLNNKTALIESLRAPSTETVIEELVPEVNIDRFTSVLEEGGVKIRDSPEGYGSAFGFIEDHGKRVLVFVNGWVSPEGAANWIANMDNATAAIFQEYLAALVGGISRPTFKQLLEIE</sequence>
<reference evidence="2 3" key="1">
    <citation type="submission" date="2024-02" db="EMBL/GenBank/DDBJ databases">
        <title>A draft genome for the cacao thread blight pathogen Marasmius crinis-equi.</title>
        <authorList>
            <person name="Cohen S.P."/>
            <person name="Baruah I.K."/>
            <person name="Amoako-Attah I."/>
            <person name="Bukari Y."/>
            <person name="Meinhardt L.W."/>
            <person name="Bailey B.A."/>
        </authorList>
    </citation>
    <scope>NUCLEOTIDE SEQUENCE [LARGE SCALE GENOMIC DNA]</scope>
    <source>
        <strain evidence="2 3">GH-76</strain>
    </source>
</reference>
<protein>
    <recommendedName>
        <fullName evidence="4">ABM domain-containing protein</fullName>
    </recommendedName>
</protein>
<dbReference type="Proteomes" id="UP001465976">
    <property type="component" value="Unassembled WGS sequence"/>
</dbReference>
<proteinExistence type="predicted"/>
<accession>A0ABR3EX24</accession>
<keyword evidence="1" id="KW-0732">Signal</keyword>
<feature type="chain" id="PRO_5045359353" description="ABM domain-containing protein" evidence="1">
    <location>
        <begin position="21"/>
        <end position="228"/>
    </location>
</feature>
<name>A0ABR3EX24_9AGAR</name>
<evidence type="ECO:0008006" key="4">
    <source>
        <dbReference type="Google" id="ProtNLM"/>
    </source>
</evidence>
<organism evidence="2 3">
    <name type="scientific">Marasmius crinis-equi</name>
    <dbReference type="NCBI Taxonomy" id="585013"/>
    <lineage>
        <taxon>Eukaryota</taxon>
        <taxon>Fungi</taxon>
        <taxon>Dikarya</taxon>
        <taxon>Basidiomycota</taxon>
        <taxon>Agaricomycotina</taxon>
        <taxon>Agaricomycetes</taxon>
        <taxon>Agaricomycetidae</taxon>
        <taxon>Agaricales</taxon>
        <taxon>Marasmiineae</taxon>
        <taxon>Marasmiaceae</taxon>
        <taxon>Marasmius</taxon>
    </lineage>
</organism>
<evidence type="ECO:0000256" key="1">
    <source>
        <dbReference type="SAM" id="SignalP"/>
    </source>
</evidence>
<gene>
    <name evidence="2" type="ORF">V5O48_014514</name>
</gene>
<feature type="signal peptide" evidence="1">
    <location>
        <begin position="1"/>
        <end position="20"/>
    </location>
</feature>
<keyword evidence="3" id="KW-1185">Reference proteome</keyword>
<evidence type="ECO:0000313" key="2">
    <source>
        <dbReference type="EMBL" id="KAL0567479.1"/>
    </source>
</evidence>
<comment type="caution">
    <text evidence="2">The sequence shown here is derived from an EMBL/GenBank/DDBJ whole genome shotgun (WGS) entry which is preliminary data.</text>
</comment>